<evidence type="ECO:0000313" key="2">
    <source>
        <dbReference type="Proteomes" id="UP000789860"/>
    </source>
</evidence>
<proteinExistence type="predicted"/>
<evidence type="ECO:0000313" key="1">
    <source>
        <dbReference type="EMBL" id="CAG8569557.1"/>
    </source>
</evidence>
<organism evidence="1 2">
    <name type="scientific">Scutellospora calospora</name>
    <dbReference type="NCBI Taxonomy" id="85575"/>
    <lineage>
        <taxon>Eukaryota</taxon>
        <taxon>Fungi</taxon>
        <taxon>Fungi incertae sedis</taxon>
        <taxon>Mucoromycota</taxon>
        <taxon>Glomeromycotina</taxon>
        <taxon>Glomeromycetes</taxon>
        <taxon>Diversisporales</taxon>
        <taxon>Gigasporaceae</taxon>
        <taxon>Scutellospora</taxon>
    </lineage>
</organism>
<comment type="caution">
    <text evidence="1">The sequence shown here is derived from an EMBL/GenBank/DDBJ whole genome shotgun (WGS) entry which is preliminary data.</text>
</comment>
<feature type="non-terminal residue" evidence="1">
    <location>
        <position position="1"/>
    </location>
</feature>
<keyword evidence="2" id="KW-1185">Reference proteome</keyword>
<reference evidence="1" key="1">
    <citation type="submission" date="2021-06" db="EMBL/GenBank/DDBJ databases">
        <authorList>
            <person name="Kallberg Y."/>
            <person name="Tangrot J."/>
            <person name="Rosling A."/>
        </authorList>
    </citation>
    <scope>NUCLEOTIDE SEQUENCE</scope>
    <source>
        <strain evidence="1">AU212A</strain>
    </source>
</reference>
<dbReference type="Proteomes" id="UP000789860">
    <property type="component" value="Unassembled WGS sequence"/>
</dbReference>
<gene>
    <name evidence="1" type="ORF">SCALOS_LOCUS5802</name>
</gene>
<name>A0ACA9M676_9GLOM</name>
<accession>A0ACA9M676</accession>
<protein>
    <submittedName>
        <fullName evidence="1">7151_t:CDS:1</fullName>
    </submittedName>
</protein>
<sequence>IFTETYPELITLNTNILELQSIYQSTYNEKKIFDELLEENNDNDNILISELFYNIDNNIFSKIQINYFYKIFNQKFEFFVKNFDKKQKELTE</sequence>
<dbReference type="EMBL" id="CAJVPM010010034">
    <property type="protein sequence ID" value="CAG8569557.1"/>
    <property type="molecule type" value="Genomic_DNA"/>
</dbReference>